<dbReference type="PANTHER" id="PTHR30558">
    <property type="entry name" value="EXBD MEMBRANE COMPONENT OF PMF-DRIVEN MACROMOLECULE IMPORT SYSTEM"/>
    <property type="match status" value="1"/>
</dbReference>
<keyword evidence="7" id="KW-0653">Protein transport</keyword>
<dbReference type="EMBL" id="VULN01000003">
    <property type="protein sequence ID" value="MSS81485.1"/>
    <property type="molecule type" value="Genomic_DNA"/>
</dbReference>
<dbReference type="AlphaFoldDB" id="A0A6N7VWR1"/>
<reference evidence="8 9" key="1">
    <citation type="submission" date="2019-08" db="EMBL/GenBank/DDBJ databases">
        <title>In-depth cultivation of the pig gut microbiome towards novel bacterial diversity and tailored functional studies.</title>
        <authorList>
            <person name="Wylensek D."/>
            <person name="Hitch T.C.A."/>
            <person name="Clavel T."/>
        </authorList>
    </citation>
    <scope>NUCLEOTIDE SEQUENCE [LARGE SCALE GENOMIC DNA]</scope>
    <source>
        <strain evidence="8 9">WCA-389-WT-5B</strain>
    </source>
</reference>
<evidence type="ECO:0000313" key="9">
    <source>
        <dbReference type="Proteomes" id="UP000441455"/>
    </source>
</evidence>
<name>A0A6N7VWR1_ACIFE</name>
<dbReference type="OrthoDB" id="287326at2"/>
<evidence type="ECO:0000256" key="2">
    <source>
        <dbReference type="ARBA" id="ARBA00005811"/>
    </source>
</evidence>
<evidence type="ECO:0000256" key="6">
    <source>
        <dbReference type="ARBA" id="ARBA00023136"/>
    </source>
</evidence>
<dbReference type="Proteomes" id="UP000441455">
    <property type="component" value="Unassembled WGS sequence"/>
</dbReference>
<evidence type="ECO:0000313" key="8">
    <source>
        <dbReference type="EMBL" id="MSS81485.1"/>
    </source>
</evidence>
<comment type="caution">
    <text evidence="8">The sequence shown here is derived from an EMBL/GenBank/DDBJ whole genome shotgun (WGS) entry which is preliminary data.</text>
</comment>
<evidence type="ECO:0000256" key="1">
    <source>
        <dbReference type="ARBA" id="ARBA00004162"/>
    </source>
</evidence>
<protein>
    <submittedName>
        <fullName evidence="8">Biopolymer transporter ExbD</fullName>
    </submittedName>
</protein>
<organism evidence="8 9">
    <name type="scientific">Acidaminococcus fermentans</name>
    <dbReference type="NCBI Taxonomy" id="905"/>
    <lineage>
        <taxon>Bacteria</taxon>
        <taxon>Bacillati</taxon>
        <taxon>Bacillota</taxon>
        <taxon>Negativicutes</taxon>
        <taxon>Acidaminococcales</taxon>
        <taxon>Acidaminococcaceae</taxon>
        <taxon>Acidaminococcus</taxon>
    </lineage>
</organism>
<evidence type="ECO:0000256" key="3">
    <source>
        <dbReference type="ARBA" id="ARBA00022475"/>
    </source>
</evidence>
<accession>A0A6N7VWR1</accession>
<keyword evidence="6" id="KW-0472">Membrane</keyword>
<gene>
    <name evidence="8" type="ORF">FX155_02475</name>
</gene>
<dbReference type="GO" id="GO:0022857">
    <property type="term" value="F:transmembrane transporter activity"/>
    <property type="evidence" value="ECO:0007669"/>
    <property type="project" value="InterPro"/>
</dbReference>
<comment type="subcellular location">
    <subcellularLocation>
        <location evidence="1">Cell membrane</location>
        <topology evidence="1">Single-pass membrane protein</topology>
    </subcellularLocation>
    <subcellularLocation>
        <location evidence="7">Cell membrane</location>
        <topology evidence="7">Single-pass type II membrane protein</topology>
    </subcellularLocation>
</comment>
<evidence type="ECO:0000256" key="5">
    <source>
        <dbReference type="ARBA" id="ARBA00022989"/>
    </source>
</evidence>
<dbReference type="GO" id="GO:0005886">
    <property type="term" value="C:plasma membrane"/>
    <property type="evidence" value="ECO:0007669"/>
    <property type="project" value="UniProtKB-SubCell"/>
</dbReference>
<keyword evidence="7" id="KW-0813">Transport</keyword>
<keyword evidence="3" id="KW-1003">Cell membrane</keyword>
<comment type="similarity">
    <text evidence="2 7">Belongs to the ExbD/TolR family.</text>
</comment>
<dbReference type="Pfam" id="PF02472">
    <property type="entry name" value="ExbD"/>
    <property type="match status" value="1"/>
</dbReference>
<evidence type="ECO:0000256" key="7">
    <source>
        <dbReference type="RuleBase" id="RU003879"/>
    </source>
</evidence>
<keyword evidence="5" id="KW-1133">Transmembrane helix</keyword>
<dbReference type="Gene3D" id="3.30.420.270">
    <property type="match status" value="1"/>
</dbReference>
<sequence>MIKLKDRKKNDLGIMISPMIDMSFLLLVFFIVTTMNMSEVETVPVQLPAATQTRIQPEARFNVAVKADGSLYLGTKPVTREALIAQAKAAAAKDPQFSLVIYGDGQVPYEKVLGLLDDCKAAGILRVGLAAEKAADHGQQ</sequence>
<keyword evidence="4 7" id="KW-0812">Transmembrane</keyword>
<evidence type="ECO:0000256" key="4">
    <source>
        <dbReference type="ARBA" id="ARBA00022692"/>
    </source>
</evidence>
<proteinExistence type="inferred from homology"/>
<dbReference type="GO" id="GO:0015031">
    <property type="term" value="P:protein transport"/>
    <property type="evidence" value="ECO:0007669"/>
    <property type="project" value="UniProtKB-KW"/>
</dbReference>
<dbReference type="InterPro" id="IPR003400">
    <property type="entry name" value="ExbD"/>
</dbReference>